<dbReference type="Proteomes" id="UP000632195">
    <property type="component" value="Unassembled WGS sequence"/>
</dbReference>
<proteinExistence type="predicted"/>
<dbReference type="Gene3D" id="3.40.640.10">
    <property type="entry name" value="Type I PLP-dependent aspartate aminotransferase-like (Major domain)"/>
    <property type="match status" value="1"/>
</dbReference>
<dbReference type="RefSeq" id="WP_188679831.1">
    <property type="nucleotide sequence ID" value="NZ_BMNY01000001.1"/>
</dbReference>
<dbReference type="PROSITE" id="PS00868">
    <property type="entry name" value="CYS_MET_METAB_PP"/>
    <property type="match status" value="1"/>
</dbReference>
<dbReference type="GO" id="GO:0030170">
    <property type="term" value="F:pyridoxal phosphate binding"/>
    <property type="evidence" value="ECO:0007669"/>
    <property type="project" value="InterPro"/>
</dbReference>
<dbReference type="GO" id="GO:0009086">
    <property type="term" value="P:methionine biosynthetic process"/>
    <property type="evidence" value="ECO:0007669"/>
    <property type="project" value="UniProtKB-ARBA"/>
</dbReference>
<dbReference type="Pfam" id="PF01053">
    <property type="entry name" value="Cys_Met_Meta_PP"/>
    <property type="match status" value="1"/>
</dbReference>
<evidence type="ECO:0000313" key="4">
    <source>
        <dbReference type="Proteomes" id="UP000632195"/>
    </source>
</evidence>
<dbReference type="FunFam" id="3.40.640.10:FF:000046">
    <property type="entry name" value="Cystathionine gamma-lyase"/>
    <property type="match status" value="1"/>
</dbReference>
<comment type="cofactor">
    <cofactor evidence="1">
        <name>pyridoxal 5'-phosphate</name>
        <dbReference type="ChEBI" id="CHEBI:597326"/>
    </cofactor>
</comment>
<gene>
    <name evidence="3" type="primary">mdeA</name>
    <name evidence="3" type="ORF">GCM10007108_03830</name>
</gene>
<evidence type="ECO:0000256" key="1">
    <source>
        <dbReference type="ARBA" id="ARBA00001933"/>
    </source>
</evidence>
<dbReference type="SUPFAM" id="SSF53383">
    <property type="entry name" value="PLP-dependent transferases"/>
    <property type="match status" value="1"/>
</dbReference>
<dbReference type="InterPro" id="IPR000277">
    <property type="entry name" value="Cys/Met-Metab_PyrdxlP-dep_enz"/>
</dbReference>
<dbReference type="InterPro" id="IPR054542">
    <property type="entry name" value="Cys_met_metab_PP"/>
</dbReference>
<sequence>MEGGRRFNTRAVHEGEIVDTRYGNVGTPIFEVSTFLYPNEDSSAVIDDTTGKPFLYTRIGNPTLQALERKYASLEGTDRGLSFSSGMNAIFTCLLSVASKGTRILAQSELYGQTRYLLERVLPRYGIQAEFVSVEEMNRPDREFSGYSLVYVESISNPVLGVTDIPEVSRKAREAGALTVVDATFASPYNQNPCSMGADITVHSATKYIGGHSDIILGLAGMGQGLYSRVSDMRKSVGGTPDPIQAFLALRSLKTLGVRVERHNSNAMKVASFLEASGKVKRVFYPGLDSSPYKGIADRVLRGYGGMVSFELKSGLQGARRLLRALKLPMVAPSLGGAESLITLPVDTSHAQFTPEERARMGIPEGLIRFSVGLEDAEDIIEDLQQALDAV</sequence>
<dbReference type="FunFam" id="3.90.1150.10:FF:000033">
    <property type="entry name" value="Cystathionine gamma-synthase"/>
    <property type="match status" value="1"/>
</dbReference>
<dbReference type="GO" id="GO:0005737">
    <property type="term" value="C:cytoplasm"/>
    <property type="evidence" value="ECO:0007669"/>
    <property type="project" value="TreeGrafter"/>
</dbReference>
<dbReference type="InterPro" id="IPR015421">
    <property type="entry name" value="PyrdxlP-dep_Trfase_major"/>
</dbReference>
<dbReference type="InterPro" id="IPR015424">
    <property type="entry name" value="PyrdxlP-dep_Trfase"/>
</dbReference>
<dbReference type="AlphaFoldDB" id="A0AA37BR06"/>
<evidence type="ECO:0000256" key="2">
    <source>
        <dbReference type="ARBA" id="ARBA00022898"/>
    </source>
</evidence>
<evidence type="ECO:0000313" key="3">
    <source>
        <dbReference type="EMBL" id="GGM68926.1"/>
    </source>
</evidence>
<keyword evidence="2" id="KW-0663">Pyridoxal phosphate</keyword>
<protein>
    <submittedName>
        <fullName evidence="3">Methionine gamma-lyase</fullName>
    </submittedName>
</protein>
<accession>A0AA37BR06</accession>
<dbReference type="PIRSF" id="PIRSF001434">
    <property type="entry name" value="CGS"/>
    <property type="match status" value="1"/>
</dbReference>
<dbReference type="PANTHER" id="PTHR11808">
    <property type="entry name" value="TRANS-SULFURATION ENZYME FAMILY MEMBER"/>
    <property type="match status" value="1"/>
</dbReference>
<dbReference type="CDD" id="cd00614">
    <property type="entry name" value="CGS_like"/>
    <property type="match status" value="1"/>
</dbReference>
<dbReference type="InterPro" id="IPR015422">
    <property type="entry name" value="PyrdxlP-dep_Trfase_small"/>
</dbReference>
<dbReference type="Gene3D" id="3.90.1150.10">
    <property type="entry name" value="Aspartate Aminotransferase, domain 1"/>
    <property type="match status" value="1"/>
</dbReference>
<name>A0AA37BR06_9ARCH</name>
<dbReference type="GO" id="GO:0019346">
    <property type="term" value="P:transsulfuration"/>
    <property type="evidence" value="ECO:0007669"/>
    <property type="project" value="InterPro"/>
</dbReference>
<reference evidence="3" key="1">
    <citation type="journal article" date="2014" name="Int. J. Syst. Evol. Microbiol.">
        <title>Complete genome sequence of Corynebacterium casei LMG S-19264T (=DSM 44701T), isolated from a smear-ripened cheese.</title>
        <authorList>
            <consortium name="US DOE Joint Genome Institute (JGI-PGF)"/>
            <person name="Walter F."/>
            <person name="Albersmeier A."/>
            <person name="Kalinowski J."/>
            <person name="Ruckert C."/>
        </authorList>
    </citation>
    <scope>NUCLEOTIDE SEQUENCE</scope>
    <source>
        <strain evidence="3">JCM 13583</strain>
    </source>
</reference>
<dbReference type="GO" id="GO:0016846">
    <property type="term" value="F:carbon-sulfur lyase activity"/>
    <property type="evidence" value="ECO:0007669"/>
    <property type="project" value="TreeGrafter"/>
</dbReference>
<comment type="caution">
    <text evidence="3">The sequence shown here is derived from an EMBL/GenBank/DDBJ whole genome shotgun (WGS) entry which is preliminary data.</text>
</comment>
<reference evidence="3" key="2">
    <citation type="submission" date="2022-09" db="EMBL/GenBank/DDBJ databases">
        <authorList>
            <person name="Sun Q."/>
            <person name="Ohkuma M."/>
        </authorList>
    </citation>
    <scope>NUCLEOTIDE SEQUENCE</scope>
    <source>
        <strain evidence="3">JCM 13583</strain>
    </source>
</reference>
<keyword evidence="4" id="KW-1185">Reference proteome</keyword>
<organism evidence="3 4">
    <name type="scientific">Thermogymnomonas acidicola</name>
    <dbReference type="NCBI Taxonomy" id="399579"/>
    <lineage>
        <taxon>Archaea</taxon>
        <taxon>Methanobacteriati</taxon>
        <taxon>Thermoplasmatota</taxon>
        <taxon>Thermoplasmata</taxon>
        <taxon>Thermoplasmatales</taxon>
        <taxon>Thermogymnomonas</taxon>
    </lineage>
</organism>
<dbReference type="EMBL" id="BMNY01000001">
    <property type="protein sequence ID" value="GGM68926.1"/>
    <property type="molecule type" value="Genomic_DNA"/>
</dbReference>